<gene>
    <name evidence="2" type="ORF">Atai01_36060</name>
</gene>
<comment type="caution">
    <text evidence="2">The sequence shown here is derived from an EMBL/GenBank/DDBJ whole genome shotgun (WGS) entry which is preliminary data.</text>
</comment>
<name>A0A9W6R3N3_9PSEU</name>
<dbReference type="Pfam" id="PF12900">
    <property type="entry name" value="Pyridox_ox_2"/>
    <property type="match status" value="1"/>
</dbReference>
<evidence type="ECO:0000313" key="3">
    <source>
        <dbReference type="Proteomes" id="UP001165136"/>
    </source>
</evidence>
<keyword evidence="3" id="KW-1185">Reference proteome</keyword>
<dbReference type="InterPro" id="IPR012349">
    <property type="entry name" value="Split_barrel_FMN-bd"/>
</dbReference>
<evidence type="ECO:0000313" key="2">
    <source>
        <dbReference type="EMBL" id="GLY66987.1"/>
    </source>
</evidence>
<evidence type="ECO:0008006" key="4">
    <source>
        <dbReference type="Google" id="ProtNLM"/>
    </source>
</evidence>
<feature type="region of interest" description="Disordered" evidence="1">
    <location>
        <begin position="208"/>
        <end position="229"/>
    </location>
</feature>
<protein>
    <recommendedName>
        <fullName evidence="4">Flavin-nucleotide-binding protein</fullName>
    </recommendedName>
</protein>
<dbReference type="PANTHER" id="PTHR34071">
    <property type="entry name" value="5-NITROIMIDAZOLE ANTIBIOTICS RESISTANCE PROTEIN, NIMA-FAMILY-RELATED PROTEIN-RELATED"/>
    <property type="match status" value="1"/>
</dbReference>
<evidence type="ECO:0000256" key="1">
    <source>
        <dbReference type="SAM" id="MobiDB-lite"/>
    </source>
</evidence>
<dbReference type="SUPFAM" id="SSF50475">
    <property type="entry name" value="FMN-binding split barrel"/>
    <property type="match status" value="1"/>
</dbReference>
<dbReference type="RefSeq" id="WP_285487594.1">
    <property type="nucleotide sequence ID" value="NZ_BSTI01000007.1"/>
</dbReference>
<reference evidence="2" key="1">
    <citation type="submission" date="2023-03" db="EMBL/GenBank/DDBJ databases">
        <title>Amycolatopsis taiwanensis NBRC 103393.</title>
        <authorList>
            <person name="Ichikawa N."/>
            <person name="Sato H."/>
            <person name="Tonouchi N."/>
        </authorList>
    </citation>
    <scope>NUCLEOTIDE SEQUENCE</scope>
    <source>
        <strain evidence="2">NBRC 103393</strain>
    </source>
</reference>
<sequence length="229" mass="24262">MTSLSPTPRSTLSRKKERAATDRQALYDVLDEGLVCHLGLILYGAPVVLPTGYGRDDDRLYVHGSTGATSMRAATGGIDACVTVTLLDAIVYARSINNHSMNYRSAVVHGCARPVEERAEKLHGLRVITEHLAPGSWDHAREVNAKEFAAVEVLALDLTEASVKIRTGAPVDDPEDVATGTAWAGVLPVRTTFGEPIPADYVPAGSPIPAHVAGRRLDSSRTGPATGSS</sequence>
<feature type="compositionally biased region" description="Polar residues" evidence="1">
    <location>
        <begin position="220"/>
        <end position="229"/>
    </location>
</feature>
<accession>A0A9W6R3N3</accession>
<dbReference type="PANTHER" id="PTHR34071:SF2">
    <property type="entry name" value="FLAVIN-NUCLEOTIDE-BINDING PROTEIN"/>
    <property type="match status" value="1"/>
</dbReference>
<proteinExistence type="predicted"/>
<dbReference type="AlphaFoldDB" id="A0A9W6R3N3"/>
<dbReference type="Proteomes" id="UP001165136">
    <property type="component" value="Unassembled WGS sequence"/>
</dbReference>
<dbReference type="Gene3D" id="2.30.110.10">
    <property type="entry name" value="Electron Transport, Fmn-binding Protein, Chain A"/>
    <property type="match status" value="1"/>
</dbReference>
<organism evidence="2 3">
    <name type="scientific">Amycolatopsis taiwanensis</name>
    <dbReference type="NCBI Taxonomy" id="342230"/>
    <lineage>
        <taxon>Bacteria</taxon>
        <taxon>Bacillati</taxon>
        <taxon>Actinomycetota</taxon>
        <taxon>Actinomycetes</taxon>
        <taxon>Pseudonocardiales</taxon>
        <taxon>Pseudonocardiaceae</taxon>
        <taxon>Amycolatopsis</taxon>
    </lineage>
</organism>
<dbReference type="EMBL" id="BSTI01000007">
    <property type="protein sequence ID" value="GLY66987.1"/>
    <property type="molecule type" value="Genomic_DNA"/>
</dbReference>
<dbReference type="InterPro" id="IPR024747">
    <property type="entry name" value="Pyridox_Oxase-rel"/>
</dbReference>